<name>M2TKF9_9SPHN</name>
<evidence type="ECO:0000256" key="1">
    <source>
        <dbReference type="SAM" id="MobiDB-lite"/>
    </source>
</evidence>
<evidence type="ECO:0000313" key="2">
    <source>
        <dbReference type="EMBL" id="EMD82161.1"/>
    </source>
</evidence>
<comment type="caution">
    <text evidence="2">The sequence shown here is derived from an EMBL/GenBank/DDBJ whole genome shotgun (WGS) entry which is preliminary data.</text>
</comment>
<dbReference type="AlphaFoldDB" id="M2TKF9"/>
<dbReference type="EMBL" id="AMRV01000009">
    <property type="protein sequence ID" value="EMD82161.1"/>
    <property type="molecule type" value="Genomic_DNA"/>
</dbReference>
<proteinExistence type="predicted"/>
<sequence length="264" mass="29075">MFAVMSMSWNLMRDDFGIQEDEPIAVEFMEIADMPAVTERPEPSLAAAPRELVEAPPTVEPVEELETQDIPDIPEQPDPEPPPPEEKPEPAPEKKPEPKPKPPEPAKKPEPKPKPKPKPKPQELTTPIDKEKAVAERAREEEDFAKSITDALPTQAKLSSIQQNTLRGLIRERIYKCWDPSAGGPDSNSIVTTLRVKAAPDGSVLGTPKVVNQTGGASSGYMRAARDAAIRAVMNPRCSLEGLPKDMYKGGWEDFTLNFDPKDL</sequence>
<reference evidence="2 3" key="1">
    <citation type="journal article" date="2013" name="Genome Announc.">
        <title>Draft Genome Sequence of Strain JLT2015T, Belonging to the Family Sphingomonadaceae of the Alphaproteobacteria.</title>
        <authorList>
            <person name="Tang K."/>
            <person name="Liu K."/>
            <person name="Li S."/>
            <person name="Jiao N."/>
        </authorList>
    </citation>
    <scope>NUCLEOTIDE SEQUENCE [LARGE SCALE GENOMIC DNA]</scope>
    <source>
        <strain evidence="2 3">JLT2015</strain>
    </source>
</reference>
<evidence type="ECO:0000313" key="3">
    <source>
        <dbReference type="Proteomes" id="UP000011717"/>
    </source>
</evidence>
<keyword evidence="3" id="KW-1185">Reference proteome</keyword>
<gene>
    <name evidence="2" type="ORF">C725_2447</name>
</gene>
<feature type="compositionally biased region" description="Basic and acidic residues" evidence="1">
    <location>
        <begin position="128"/>
        <end position="140"/>
    </location>
</feature>
<protein>
    <submittedName>
        <fullName evidence="2">Exopolysaccharide biosynthesis domain protein</fullName>
    </submittedName>
</protein>
<dbReference type="Gene3D" id="3.30.1150.10">
    <property type="match status" value="1"/>
</dbReference>
<accession>M2TKF9</accession>
<dbReference type="PATRIC" id="fig|1234595.3.peg.2449"/>
<dbReference type="Proteomes" id="UP000011717">
    <property type="component" value="Unassembled WGS sequence"/>
</dbReference>
<organism evidence="2 3">
    <name type="scientific">Pacificimonas flava</name>
    <dbReference type="NCBI Taxonomy" id="1234595"/>
    <lineage>
        <taxon>Bacteria</taxon>
        <taxon>Pseudomonadati</taxon>
        <taxon>Pseudomonadota</taxon>
        <taxon>Alphaproteobacteria</taxon>
        <taxon>Sphingomonadales</taxon>
        <taxon>Sphingosinicellaceae</taxon>
        <taxon>Pacificimonas</taxon>
    </lineage>
</organism>
<feature type="region of interest" description="Disordered" evidence="1">
    <location>
        <begin position="37"/>
        <end position="140"/>
    </location>
</feature>
<feature type="compositionally biased region" description="Basic and acidic residues" evidence="1">
    <location>
        <begin position="84"/>
        <end position="113"/>
    </location>
</feature>